<comment type="caution">
    <text evidence="1">The sequence shown here is derived from an EMBL/GenBank/DDBJ whole genome shotgun (WGS) entry which is preliminary data.</text>
</comment>
<evidence type="ECO:0000313" key="1">
    <source>
        <dbReference type="EMBL" id="KAH6932287.1"/>
    </source>
</evidence>
<gene>
    <name evidence="1" type="ORF">HPB50_004347</name>
</gene>
<keyword evidence="2" id="KW-1185">Reference proteome</keyword>
<sequence>MEALMLINTVPSFTGDGIGSTIEDFLRVLEQVGRLGGWRDTELIGIGRCKMTGAAFDFAWRDENVAAAVTYSEFKALALKRFDTESMSSKIEKFWNAKQNAGEEVRSFAERLRILGTARLGIVSGEDLAKTQFRREILEEELLSRFTAGLRDPVRRFVLSHEPRTFEEAVEVAAREEQIDKLCARSIRHGSDSAEERELQNRLDRLEKLIEKSLGLPEYELDTDVRRRCSTAPPPRCCDCGRFGHIARECVRRQLNLRNESPDCQSTDIKSVDEAVAGRLEKNSVAGHGEEQVVVTTVDICGEDIALEPVSDELEVSVVQWQVEMLASDEYGGESGHEVSSSCETPQMPTPREKGSERDEVGKKPLEVMSESVAEIAPYEDEVALGSPEEAREEIIPGLRESGDPLVSERETSSRNESIDNPHGPTAQTPDYLATASLTYGLQLKGSVRTPPLYGPGAAERLLFVPSMRPARTDISSNAAAPGLISAPSVDGHLRRSREKKRCLLTVKAEDVELGPGLNIWTPSSENQGERGRPEAFRKSTAL</sequence>
<dbReference type="Proteomes" id="UP000821845">
    <property type="component" value="Chromosome 4"/>
</dbReference>
<reference evidence="1" key="1">
    <citation type="submission" date="2020-05" db="EMBL/GenBank/DDBJ databases">
        <title>Large-scale comparative analyses of tick genomes elucidate their genetic diversity and vector capacities.</title>
        <authorList>
            <person name="Jia N."/>
            <person name="Wang J."/>
            <person name="Shi W."/>
            <person name="Du L."/>
            <person name="Sun Y."/>
            <person name="Zhan W."/>
            <person name="Jiang J."/>
            <person name="Wang Q."/>
            <person name="Zhang B."/>
            <person name="Ji P."/>
            <person name="Sakyi L.B."/>
            <person name="Cui X."/>
            <person name="Yuan T."/>
            <person name="Jiang B."/>
            <person name="Yang W."/>
            <person name="Lam T.T.-Y."/>
            <person name="Chang Q."/>
            <person name="Ding S."/>
            <person name="Wang X."/>
            <person name="Zhu J."/>
            <person name="Ruan X."/>
            <person name="Zhao L."/>
            <person name="Wei J."/>
            <person name="Que T."/>
            <person name="Du C."/>
            <person name="Cheng J."/>
            <person name="Dai P."/>
            <person name="Han X."/>
            <person name="Huang E."/>
            <person name="Gao Y."/>
            <person name="Liu J."/>
            <person name="Shao H."/>
            <person name="Ye R."/>
            <person name="Li L."/>
            <person name="Wei W."/>
            <person name="Wang X."/>
            <person name="Wang C."/>
            <person name="Yang T."/>
            <person name="Huo Q."/>
            <person name="Li W."/>
            <person name="Guo W."/>
            <person name="Chen H."/>
            <person name="Zhou L."/>
            <person name="Ni X."/>
            <person name="Tian J."/>
            <person name="Zhou Y."/>
            <person name="Sheng Y."/>
            <person name="Liu T."/>
            <person name="Pan Y."/>
            <person name="Xia L."/>
            <person name="Li J."/>
            <person name="Zhao F."/>
            <person name="Cao W."/>
        </authorList>
    </citation>
    <scope>NUCLEOTIDE SEQUENCE</scope>
    <source>
        <strain evidence="1">Hyas-2018</strain>
    </source>
</reference>
<proteinExistence type="predicted"/>
<dbReference type="EMBL" id="CM023484">
    <property type="protein sequence ID" value="KAH6932287.1"/>
    <property type="molecule type" value="Genomic_DNA"/>
</dbReference>
<name>A0ACB7SGL5_HYAAI</name>
<accession>A0ACB7SGL5</accession>
<protein>
    <submittedName>
        <fullName evidence="1">Uncharacterized protein</fullName>
    </submittedName>
</protein>
<organism evidence="1 2">
    <name type="scientific">Hyalomma asiaticum</name>
    <name type="common">Tick</name>
    <dbReference type="NCBI Taxonomy" id="266040"/>
    <lineage>
        <taxon>Eukaryota</taxon>
        <taxon>Metazoa</taxon>
        <taxon>Ecdysozoa</taxon>
        <taxon>Arthropoda</taxon>
        <taxon>Chelicerata</taxon>
        <taxon>Arachnida</taxon>
        <taxon>Acari</taxon>
        <taxon>Parasitiformes</taxon>
        <taxon>Ixodida</taxon>
        <taxon>Ixodoidea</taxon>
        <taxon>Ixodidae</taxon>
        <taxon>Hyalomminae</taxon>
        <taxon>Hyalomma</taxon>
    </lineage>
</organism>
<evidence type="ECO:0000313" key="2">
    <source>
        <dbReference type="Proteomes" id="UP000821845"/>
    </source>
</evidence>